<feature type="transmembrane region" description="Helical" evidence="2">
    <location>
        <begin position="160"/>
        <end position="178"/>
    </location>
</feature>
<name>A0A4P6JWI2_KTERU</name>
<comment type="similarity">
    <text evidence="1">Belongs to the EamA transporter family.</text>
</comment>
<dbReference type="PANTHER" id="PTHR22911:SF137">
    <property type="entry name" value="SOLUTE CARRIER FAMILY 35 MEMBER G2-RELATED"/>
    <property type="match status" value="1"/>
</dbReference>
<accession>A0A4P6JWI2</accession>
<keyword evidence="2" id="KW-0812">Transmembrane</keyword>
<feature type="transmembrane region" description="Helical" evidence="2">
    <location>
        <begin position="66"/>
        <end position="87"/>
    </location>
</feature>
<dbReference type="InterPro" id="IPR037185">
    <property type="entry name" value="EmrE-like"/>
</dbReference>
<dbReference type="EMBL" id="CP035758">
    <property type="protein sequence ID" value="QBD79825.1"/>
    <property type="molecule type" value="Genomic_DNA"/>
</dbReference>
<evidence type="ECO:0000313" key="5">
    <source>
        <dbReference type="Proteomes" id="UP000290365"/>
    </source>
</evidence>
<proteinExistence type="inferred from homology"/>
<dbReference type="PANTHER" id="PTHR22911">
    <property type="entry name" value="ACYL-MALONYL CONDENSING ENZYME-RELATED"/>
    <property type="match status" value="1"/>
</dbReference>
<dbReference type="Pfam" id="PF00892">
    <property type="entry name" value="EamA"/>
    <property type="match status" value="2"/>
</dbReference>
<evidence type="ECO:0000259" key="3">
    <source>
        <dbReference type="Pfam" id="PF00892"/>
    </source>
</evidence>
<dbReference type="SUPFAM" id="SSF103481">
    <property type="entry name" value="Multidrug resistance efflux transporter EmrE"/>
    <property type="match status" value="2"/>
</dbReference>
<feature type="transmembrane region" description="Helical" evidence="2">
    <location>
        <begin position="35"/>
        <end position="54"/>
    </location>
</feature>
<dbReference type="InterPro" id="IPR000620">
    <property type="entry name" value="EamA_dom"/>
</dbReference>
<reference evidence="4 5" key="1">
    <citation type="submission" date="2019-01" db="EMBL/GenBank/DDBJ databases">
        <title>Ktedonosporobacter rubrisoli SCAWS-G2.</title>
        <authorList>
            <person name="Huang Y."/>
            <person name="Yan B."/>
        </authorList>
    </citation>
    <scope>NUCLEOTIDE SEQUENCE [LARGE SCALE GENOMIC DNA]</scope>
    <source>
        <strain evidence="4 5">SCAWS-G2</strain>
    </source>
</reference>
<organism evidence="4 5">
    <name type="scientific">Ktedonosporobacter rubrisoli</name>
    <dbReference type="NCBI Taxonomy" id="2509675"/>
    <lineage>
        <taxon>Bacteria</taxon>
        <taxon>Bacillati</taxon>
        <taxon>Chloroflexota</taxon>
        <taxon>Ktedonobacteria</taxon>
        <taxon>Ktedonobacterales</taxon>
        <taxon>Ktedonosporobacteraceae</taxon>
        <taxon>Ktedonosporobacter</taxon>
    </lineage>
</organism>
<evidence type="ECO:0000256" key="1">
    <source>
        <dbReference type="ARBA" id="ARBA00007362"/>
    </source>
</evidence>
<dbReference type="Gene3D" id="1.10.3730.20">
    <property type="match status" value="1"/>
</dbReference>
<feature type="transmembrane region" description="Helical" evidence="2">
    <location>
        <begin position="221"/>
        <end position="242"/>
    </location>
</feature>
<dbReference type="RefSeq" id="WP_129890891.1">
    <property type="nucleotide sequence ID" value="NZ_CP035758.1"/>
</dbReference>
<feature type="transmembrane region" description="Helical" evidence="2">
    <location>
        <begin position="248"/>
        <end position="269"/>
    </location>
</feature>
<feature type="domain" description="EamA" evidence="3">
    <location>
        <begin position="159"/>
        <end position="293"/>
    </location>
</feature>
<evidence type="ECO:0000256" key="2">
    <source>
        <dbReference type="SAM" id="Phobius"/>
    </source>
</evidence>
<feature type="transmembrane region" description="Helical" evidence="2">
    <location>
        <begin position="276"/>
        <end position="293"/>
    </location>
</feature>
<keyword evidence="2" id="KW-0472">Membrane</keyword>
<keyword evidence="5" id="KW-1185">Reference proteome</keyword>
<gene>
    <name evidence="4" type="ORF">EPA93_29130</name>
</gene>
<dbReference type="OrthoDB" id="5417329at2"/>
<dbReference type="GO" id="GO:0016020">
    <property type="term" value="C:membrane"/>
    <property type="evidence" value="ECO:0007669"/>
    <property type="project" value="InterPro"/>
</dbReference>
<keyword evidence="2" id="KW-1133">Transmembrane helix</keyword>
<dbReference type="AlphaFoldDB" id="A0A4P6JWI2"/>
<sequence>MGLFFGLSAALCWGVADMLVRYATRAVGTYRTLFFMQFIGLLALSVYLLSSAELQHIASGRTWQPWAWGIFVALLNMLSSLALYRAFAVGSITMLSPITSSYAAITSALAILTGEKVSSLHICGMLVVLVGVVLVSTPLGSRREKLPAEQLSARKWLPPGLLWALLASLGYGVAFWLLGFRVTPELGALVPTWLTRLVSPCALLCCFPLSKQPLKLPRGRVWWLILGVGITDTAAYLAYNMGLAESQISIVSVLASLYSGVTVVLAWLLLREQLRWSQWLGIGVVFVGIALVNV</sequence>
<feature type="transmembrane region" description="Helical" evidence="2">
    <location>
        <begin position="119"/>
        <end position="139"/>
    </location>
</feature>
<dbReference type="KEGG" id="kbs:EPA93_29130"/>
<feature type="domain" description="EamA" evidence="3">
    <location>
        <begin position="1"/>
        <end position="137"/>
    </location>
</feature>
<evidence type="ECO:0000313" key="4">
    <source>
        <dbReference type="EMBL" id="QBD79825.1"/>
    </source>
</evidence>
<dbReference type="Proteomes" id="UP000290365">
    <property type="component" value="Chromosome"/>
</dbReference>
<protein>
    <submittedName>
        <fullName evidence="4">DMT family transporter</fullName>
    </submittedName>
</protein>